<gene>
    <name evidence="10" type="ORF">CFK37_00040</name>
</gene>
<evidence type="ECO:0000256" key="3">
    <source>
        <dbReference type="ARBA" id="ARBA00022448"/>
    </source>
</evidence>
<dbReference type="Gene3D" id="3.40.1710.10">
    <property type="entry name" value="abc type-2 transporter like domain"/>
    <property type="match status" value="1"/>
</dbReference>
<feature type="domain" description="ABC transmembrane type-2" evidence="9">
    <location>
        <begin position="150"/>
        <end position="373"/>
    </location>
</feature>
<dbReference type="RefSeq" id="WP_089059987.1">
    <property type="nucleotide sequence ID" value="NZ_CP022315.1"/>
</dbReference>
<feature type="transmembrane region" description="Helical" evidence="8">
    <location>
        <begin position="21"/>
        <end position="40"/>
    </location>
</feature>
<evidence type="ECO:0000313" key="10">
    <source>
        <dbReference type="EMBL" id="ASK60710.1"/>
    </source>
</evidence>
<protein>
    <submittedName>
        <fullName evidence="10">ABC transporter permease</fullName>
    </submittedName>
</protein>
<feature type="transmembrane region" description="Helical" evidence="8">
    <location>
        <begin position="227"/>
        <end position="253"/>
    </location>
</feature>
<dbReference type="InterPro" id="IPR051449">
    <property type="entry name" value="ABC-2_transporter_component"/>
</dbReference>
<evidence type="ECO:0000256" key="4">
    <source>
        <dbReference type="ARBA" id="ARBA00022475"/>
    </source>
</evidence>
<dbReference type="InterPro" id="IPR047817">
    <property type="entry name" value="ABC2_TM_bact-type"/>
</dbReference>
<keyword evidence="7 8" id="KW-0472">Membrane</keyword>
<comment type="similarity">
    <text evidence="2">Belongs to the ABC-2 integral membrane protein family.</text>
</comment>
<evidence type="ECO:0000259" key="9">
    <source>
        <dbReference type="PROSITE" id="PS51012"/>
    </source>
</evidence>
<organism evidence="10 11">
    <name type="scientific">Virgibacillus phasianinus</name>
    <dbReference type="NCBI Taxonomy" id="2017483"/>
    <lineage>
        <taxon>Bacteria</taxon>
        <taxon>Bacillati</taxon>
        <taxon>Bacillota</taxon>
        <taxon>Bacilli</taxon>
        <taxon>Bacillales</taxon>
        <taxon>Bacillaceae</taxon>
        <taxon>Virgibacillus</taxon>
    </lineage>
</organism>
<dbReference type="OrthoDB" id="266913at2"/>
<reference evidence="10 11" key="1">
    <citation type="submission" date="2017-07" db="EMBL/GenBank/DDBJ databases">
        <title>Virgibacillus sp. LM2416.</title>
        <authorList>
            <person name="Tak E.J."/>
            <person name="Bae J.-W."/>
        </authorList>
    </citation>
    <scope>NUCLEOTIDE SEQUENCE [LARGE SCALE GENOMIC DNA]</scope>
    <source>
        <strain evidence="10 11">LM2416</strain>
    </source>
</reference>
<keyword evidence="5 8" id="KW-0812">Transmembrane</keyword>
<evidence type="ECO:0000256" key="8">
    <source>
        <dbReference type="SAM" id="Phobius"/>
    </source>
</evidence>
<dbReference type="InterPro" id="IPR013525">
    <property type="entry name" value="ABC2_TM"/>
</dbReference>
<dbReference type="PROSITE" id="PS51012">
    <property type="entry name" value="ABC_TM2"/>
    <property type="match status" value="1"/>
</dbReference>
<comment type="subcellular location">
    <subcellularLocation>
        <location evidence="1">Cell membrane</location>
        <topology evidence="1">Multi-pass membrane protein</topology>
    </subcellularLocation>
</comment>
<keyword evidence="4" id="KW-1003">Cell membrane</keyword>
<dbReference type="Proteomes" id="UP000198312">
    <property type="component" value="Chromosome"/>
</dbReference>
<dbReference type="Pfam" id="PF12698">
    <property type="entry name" value="ABC2_membrane_3"/>
    <property type="match status" value="1"/>
</dbReference>
<feature type="transmembrane region" description="Helical" evidence="8">
    <location>
        <begin position="294"/>
        <end position="313"/>
    </location>
</feature>
<accession>A0A220TY88</accession>
<dbReference type="AlphaFoldDB" id="A0A220TY88"/>
<feature type="transmembrane region" description="Helical" evidence="8">
    <location>
        <begin position="185"/>
        <end position="206"/>
    </location>
</feature>
<dbReference type="GO" id="GO:0140359">
    <property type="term" value="F:ABC-type transporter activity"/>
    <property type="evidence" value="ECO:0007669"/>
    <property type="project" value="InterPro"/>
</dbReference>
<dbReference type="GO" id="GO:0005886">
    <property type="term" value="C:plasma membrane"/>
    <property type="evidence" value="ECO:0007669"/>
    <property type="project" value="UniProtKB-SubCell"/>
</dbReference>
<dbReference type="EMBL" id="CP022315">
    <property type="protein sequence ID" value="ASK60710.1"/>
    <property type="molecule type" value="Genomic_DNA"/>
</dbReference>
<keyword evidence="6 8" id="KW-1133">Transmembrane helix</keyword>
<keyword evidence="11" id="KW-1185">Reference proteome</keyword>
<dbReference type="PANTHER" id="PTHR30294">
    <property type="entry name" value="MEMBRANE COMPONENT OF ABC TRANSPORTER YHHJ-RELATED"/>
    <property type="match status" value="1"/>
</dbReference>
<dbReference type="PANTHER" id="PTHR30294:SF45">
    <property type="entry name" value="LINEARMYCIN RESISTANCE PERMEASE PROTEIN LNRN"/>
    <property type="match status" value="1"/>
</dbReference>
<evidence type="ECO:0000256" key="6">
    <source>
        <dbReference type="ARBA" id="ARBA00022989"/>
    </source>
</evidence>
<evidence type="ECO:0000256" key="2">
    <source>
        <dbReference type="ARBA" id="ARBA00007783"/>
    </source>
</evidence>
<dbReference type="KEGG" id="vil:CFK37_00040"/>
<proteinExistence type="inferred from homology"/>
<keyword evidence="3" id="KW-0813">Transport</keyword>
<feature type="transmembrane region" description="Helical" evidence="8">
    <location>
        <begin position="265"/>
        <end position="285"/>
    </location>
</feature>
<name>A0A220TY88_9BACI</name>
<evidence type="ECO:0000256" key="5">
    <source>
        <dbReference type="ARBA" id="ARBA00022692"/>
    </source>
</evidence>
<evidence type="ECO:0000256" key="1">
    <source>
        <dbReference type="ARBA" id="ARBA00004651"/>
    </source>
</evidence>
<sequence length="380" mass="42180">MRDIAWLIGKTLQTTFRSKKNILFYLFTPLVGIFISLVAYGGQSGEMTFGVVNHDDGPIANETITFLKGLDNIQITEIGEGSIKEKVTSGTMDGVITFNQGYSTSVLAGEPDHIELTSIKGESVTGFVKSYLYQYIDNLSTLGKVADGDLAMFNRMYSDYQQQDVQLKTTTVEDSSASKTMTLSALGFLIMIMMFSAANLSEIILAEKENRTYFRLLSTPITARKYILSNVIVNMMVMIIQAIITLVFLSYVFQIDLNIPLWKALLVMVIFSLISVGLSLVIVAFSNSRSASNALTNLIIMPTVMLSGCFWPVEVMPESVQKIAAFLPQRWTLDTLTKLQEGNTFGSLYLNILILFAFAAALFLVAIYKFSHNNDTKSFI</sequence>
<evidence type="ECO:0000313" key="11">
    <source>
        <dbReference type="Proteomes" id="UP000198312"/>
    </source>
</evidence>
<evidence type="ECO:0000256" key="7">
    <source>
        <dbReference type="ARBA" id="ARBA00023136"/>
    </source>
</evidence>
<feature type="transmembrane region" description="Helical" evidence="8">
    <location>
        <begin position="348"/>
        <end position="368"/>
    </location>
</feature>